<dbReference type="Proteomes" id="UP000324800">
    <property type="component" value="Unassembled WGS sequence"/>
</dbReference>
<evidence type="ECO:0000313" key="2">
    <source>
        <dbReference type="EMBL" id="KAA6366947.1"/>
    </source>
</evidence>
<organism evidence="2 3">
    <name type="scientific">Streblomastix strix</name>
    <dbReference type="NCBI Taxonomy" id="222440"/>
    <lineage>
        <taxon>Eukaryota</taxon>
        <taxon>Metamonada</taxon>
        <taxon>Preaxostyla</taxon>
        <taxon>Oxymonadida</taxon>
        <taxon>Streblomastigidae</taxon>
        <taxon>Streblomastix</taxon>
    </lineage>
</organism>
<name>A0A5J4U8Q0_9EUKA</name>
<evidence type="ECO:0000313" key="3">
    <source>
        <dbReference type="Proteomes" id="UP000324800"/>
    </source>
</evidence>
<dbReference type="InterPro" id="IPR036465">
    <property type="entry name" value="vWFA_dom_sf"/>
</dbReference>
<dbReference type="OrthoDB" id="299997at2759"/>
<dbReference type="PROSITE" id="PS50234">
    <property type="entry name" value="VWFA"/>
    <property type="match status" value="1"/>
</dbReference>
<dbReference type="Pfam" id="PF13519">
    <property type="entry name" value="VWA_2"/>
    <property type="match status" value="1"/>
</dbReference>
<dbReference type="PANTHER" id="PTHR10579:SF43">
    <property type="entry name" value="ZINC FINGER (C3HC4-TYPE RING FINGER) FAMILY PROTEIN"/>
    <property type="match status" value="1"/>
</dbReference>
<feature type="domain" description="VWFA" evidence="1">
    <location>
        <begin position="44"/>
        <end position="159"/>
    </location>
</feature>
<proteinExistence type="predicted"/>
<dbReference type="SUPFAM" id="SSF53300">
    <property type="entry name" value="vWA-like"/>
    <property type="match status" value="1"/>
</dbReference>
<accession>A0A5J4U8Q0</accession>
<reference evidence="2 3" key="1">
    <citation type="submission" date="2019-03" db="EMBL/GenBank/DDBJ databases">
        <title>Single cell metagenomics reveals metabolic interactions within the superorganism composed of flagellate Streblomastix strix and complex community of Bacteroidetes bacteria on its surface.</title>
        <authorList>
            <person name="Treitli S.C."/>
            <person name="Kolisko M."/>
            <person name="Husnik F."/>
            <person name="Keeling P."/>
            <person name="Hampl V."/>
        </authorList>
    </citation>
    <scope>NUCLEOTIDE SEQUENCE [LARGE SCALE GENOMIC DNA]</scope>
    <source>
        <strain evidence="2">ST1C</strain>
    </source>
</reference>
<comment type="caution">
    <text evidence="2">The sequence shown here is derived from an EMBL/GenBank/DDBJ whole genome shotgun (WGS) entry which is preliminary data.</text>
</comment>
<dbReference type="InterPro" id="IPR002035">
    <property type="entry name" value="VWF_A"/>
</dbReference>
<dbReference type="Gene3D" id="3.40.50.410">
    <property type="entry name" value="von Willebrand factor, type A domain"/>
    <property type="match status" value="1"/>
</dbReference>
<feature type="non-terminal residue" evidence="2">
    <location>
        <position position="159"/>
    </location>
</feature>
<protein>
    <recommendedName>
        <fullName evidence="1">VWFA domain-containing protein</fullName>
    </recommendedName>
</protein>
<gene>
    <name evidence="2" type="ORF">EZS28_037527</name>
</gene>
<sequence>MDYLRVAVDYGIYAIPSTRESIISILFTIKAPHIPDEQEHQPIAISLVIDRSGSMSDAKKLEYAKIAGKSLVEKLDPHDQLAVITFETDVNVLVPISDVTNKEHLIQQIDSIQVGDCTNISGGLESGIMQVENANIEGTKRVVILSDGHANYGITSHQG</sequence>
<dbReference type="InterPro" id="IPR051266">
    <property type="entry name" value="CLCR"/>
</dbReference>
<dbReference type="PANTHER" id="PTHR10579">
    <property type="entry name" value="CALCIUM-ACTIVATED CHLORIDE CHANNEL REGULATOR"/>
    <property type="match status" value="1"/>
</dbReference>
<dbReference type="EMBL" id="SNRW01018843">
    <property type="protein sequence ID" value="KAA6366947.1"/>
    <property type="molecule type" value="Genomic_DNA"/>
</dbReference>
<evidence type="ECO:0000259" key="1">
    <source>
        <dbReference type="PROSITE" id="PS50234"/>
    </source>
</evidence>
<dbReference type="AlphaFoldDB" id="A0A5J4U8Q0"/>